<keyword evidence="6" id="KW-0067">ATP-binding</keyword>
<comment type="caution">
    <text evidence="11">The sequence shown here is derived from an EMBL/GenBank/DDBJ whole genome shotgun (WGS) entry which is preliminary data.</text>
</comment>
<accession>A0A444L8G3</accession>
<sequence length="568" mass="64645">MDKYDKIVELGRRRGFFWPSSEIYGGVAGFLDFGPMGAMLKRNIERRWREVFIHRHHGLVYEIETPVIMPAKVFEASGHVENFTDVIVECMQCHKRFRADHLIVEQVGEVKGIEGMTPEELDALILEKGVKCSECQGQLSKISRFNLLFRTNIGPYSENVAYLRPEAAQGMFVNFKSIFNSMRERLPMGLAQIGKVARNEISPRQGPIRLREFTIMEVEFFFDPRSPECTLIDDVGDVKLRLLTEEMVKSKASEPIQVSVSEALREGYIKTEWLAYFMALSTKFISELGAPVESQMFIGKPPEERAHYSAQTFDQLVKLERWGWVEVSGHAYRTDYDLSRHMQYSGQDMSVFRKFEAPRKVKVLAAKPRADAISADHGKNTGKVLSLIKCTDASALRARLSSGPVEIDGIIIKPEYVEFYEKEETQAGERFIPHVAEPSFGADRLTYLALECAYSEREDRVVLRLPPSIAPVSVSVFPLVNRDGLREKAYMIYRDLKDAGLIAEFDDSGSIGRRYARADEIGCPLAVTVDYQSLQDDSVTIRFRDTWEQRRVPVGELKGLIQGFLSMR</sequence>
<evidence type="ECO:0000256" key="4">
    <source>
        <dbReference type="ARBA" id="ARBA00022598"/>
    </source>
</evidence>
<evidence type="ECO:0000256" key="6">
    <source>
        <dbReference type="ARBA" id="ARBA00022840"/>
    </source>
</evidence>
<dbReference type="CDD" id="cd00858">
    <property type="entry name" value="GlyRS_anticodon"/>
    <property type="match status" value="1"/>
</dbReference>
<dbReference type="SUPFAM" id="SSF55681">
    <property type="entry name" value="Class II aaRS and biotin synthetases"/>
    <property type="match status" value="1"/>
</dbReference>
<dbReference type="PANTHER" id="PTHR10745:SF0">
    <property type="entry name" value="GLYCINE--TRNA LIGASE"/>
    <property type="match status" value="1"/>
</dbReference>
<evidence type="ECO:0000256" key="5">
    <source>
        <dbReference type="ARBA" id="ARBA00022741"/>
    </source>
</evidence>
<keyword evidence="5" id="KW-0547">Nucleotide-binding</keyword>
<keyword evidence="8 11" id="KW-0030">Aminoacyl-tRNA synthetase</keyword>
<evidence type="ECO:0000256" key="2">
    <source>
        <dbReference type="ARBA" id="ARBA00012829"/>
    </source>
</evidence>
<dbReference type="FunFam" id="3.30.40.230:FF:000005">
    <property type="entry name" value="Glycine--tRNA ligase"/>
    <property type="match status" value="1"/>
</dbReference>
<name>A0A444L8G3_METS7</name>
<dbReference type="InterPro" id="IPR004154">
    <property type="entry name" value="Anticodon-bd"/>
</dbReference>
<dbReference type="InterPro" id="IPR033731">
    <property type="entry name" value="GlyRS-like_core"/>
</dbReference>
<reference evidence="11 12" key="1">
    <citation type="submission" date="2018-12" db="EMBL/GenBank/DDBJ databases">
        <title>The complete genome of the methanogenic archaea of the candidate phylum Verstraetearchaeota, obtained from the metagenome of underground thermal water.</title>
        <authorList>
            <person name="Kadnikov V.V."/>
            <person name="Mardanov A.V."/>
            <person name="Beletsky A.V."/>
            <person name="Karnachuk O.V."/>
            <person name="Ravin N.V."/>
        </authorList>
    </citation>
    <scope>NUCLEOTIDE SEQUENCE [LARGE SCALE GENOMIC DNA]</scope>
    <source>
        <strain evidence="11">Ch88</strain>
    </source>
</reference>
<dbReference type="InterPro" id="IPR002315">
    <property type="entry name" value="tRNA-synt_gly"/>
</dbReference>
<evidence type="ECO:0000256" key="8">
    <source>
        <dbReference type="ARBA" id="ARBA00023146"/>
    </source>
</evidence>
<evidence type="ECO:0000256" key="1">
    <source>
        <dbReference type="ARBA" id="ARBA00008226"/>
    </source>
</evidence>
<evidence type="ECO:0000256" key="3">
    <source>
        <dbReference type="ARBA" id="ARBA00022490"/>
    </source>
</evidence>
<dbReference type="PANTHER" id="PTHR10745">
    <property type="entry name" value="GLYCYL-TRNA SYNTHETASE/DNA POLYMERASE SUBUNIT GAMMA-2"/>
    <property type="match status" value="1"/>
</dbReference>
<dbReference type="GO" id="GO:0004820">
    <property type="term" value="F:glycine-tRNA ligase activity"/>
    <property type="evidence" value="ECO:0007669"/>
    <property type="project" value="UniProtKB-EC"/>
</dbReference>
<dbReference type="Gene3D" id="3.30.40.230">
    <property type="match status" value="1"/>
</dbReference>
<dbReference type="GO" id="GO:0005737">
    <property type="term" value="C:cytoplasm"/>
    <property type="evidence" value="ECO:0007669"/>
    <property type="project" value="InterPro"/>
</dbReference>
<dbReference type="InterPro" id="IPR027031">
    <property type="entry name" value="Gly-tRNA_synthase/POLG2"/>
</dbReference>
<dbReference type="InterPro" id="IPR045864">
    <property type="entry name" value="aa-tRNA-synth_II/BPL/LPL"/>
</dbReference>
<dbReference type="EC" id="6.1.1.14" evidence="2"/>
<dbReference type="GO" id="GO:0006426">
    <property type="term" value="P:glycyl-tRNA aminoacylation"/>
    <property type="evidence" value="ECO:0007669"/>
    <property type="project" value="InterPro"/>
</dbReference>
<dbReference type="CDD" id="cd00774">
    <property type="entry name" value="GlyRS-like_core"/>
    <property type="match status" value="1"/>
</dbReference>
<dbReference type="InterPro" id="IPR036621">
    <property type="entry name" value="Anticodon-bd_dom_sf"/>
</dbReference>
<keyword evidence="3" id="KW-0963">Cytoplasm</keyword>
<dbReference type="NCBIfam" id="NF003211">
    <property type="entry name" value="PRK04173.1"/>
    <property type="match status" value="1"/>
</dbReference>
<dbReference type="Proteomes" id="UP000288215">
    <property type="component" value="Unassembled WGS sequence"/>
</dbReference>
<dbReference type="NCBIfam" id="TIGR00389">
    <property type="entry name" value="glyS_dimeric"/>
    <property type="match status" value="1"/>
</dbReference>
<dbReference type="EMBL" id="RXGA01000002">
    <property type="protein sequence ID" value="RWX73810.1"/>
    <property type="molecule type" value="Genomic_DNA"/>
</dbReference>
<evidence type="ECO:0000256" key="9">
    <source>
        <dbReference type="ARBA" id="ARBA00030057"/>
    </source>
</evidence>
<keyword evidence="4" id="KW-0436">Ligase</keyword>
<dbReference type="Gene3D" id="3.40.50.800">
    <property type="entry name" value="Anticodon-binding domain"/>
    <property type="match status" value="1"/>
</dbReference>
<organism evidence="11 12">
    <name type="scientific">Methanosuratincola subterraneus</name>
    <dbReference type="NCBI Taxonomy" id="2593994"/>
    <lineage>
        <taxon>Archaea</taxon>
        <taxon>Thermoproteota</taxon>
        <taxon>Methanosuratincolia</taxon>
        <taxon>Candidatus Methanomethylicales</taxon>
        <taxon>Candidatus Methanomethylicaceae</taxon>
        <taxon>Candidatus Methanosuratincola (ex Vanwonterghem et al. 2016)</taxon>
    </lineage>
</organism>
<comment type="similarity">
    <text evidence="1">Belongs to the class-II aminoacyl-tRNA synthetase family.</text>
</comment>
<dbReference type="SUPFAM" id="SSF52954">
    <property type="entry name" value="Class II aaRS ABD-related"/>
    <property type="match status" value="1"/>
</dbReference>
<dbReference type="GO" id="GO:0005524">
    <property type="term" value="F:ATP binding"/>
    <property type="evidence" value="ECO:0007669"/>
    <property type="project" value="UniProtKB-KW"/>
</dbReference>
<dbReference type="Pfam" id="PF03129">
    <property type="entry name" value="HGTP_anticodon"/>
    <property type="match status" value="1"/>
</dbReference>
<gene>
    <name evidence="11" type="ORF">Metus_0589</name>
</gene>
<dbReference type="InterPro" id="IPR006195">
    <property type="entry name" value="aa-tRNA-synth_II"/>
</dbReference>
<dbReference type="AlphaFoldDB" id="A0A444L8G3"/>
<evidence type="ECO:0000313" key="11">
    <source>
        <dbReference type="EMBL" id="RWX73810.1"/>
    </source>
</evidence>
<evidence type="ECO:0000259" key="10">
    <source>
        <dbReference type="PROSITE" id="PS50862"/>
    </source>
</evidence>
<dbReference type="PROSITE" id="PS50862">
    <property type="entry name" value="AA_TRNA_LIGASE_II"/>
    <property type="match status" value="1"/>
</dbReference>
<protein>
    <recommendedName>
        <fullName evidence="2">glycine--tRNA ligase</fullName>
        <ecNumber evidence="2">6.1.1.14</ecNumber>
    </recommendedName>
    <alternativeName>
        <fullName evidence="9">Diadenosine tetraphosphate synthetase</fullName>
    </alternativeName>
</protein>
<keyword evidence="7" id="KW-0648">Protein biosynthesis</keyword>
<feature type="domain" description="Aminoacyl-transfer RNA synthetases class-II family profile" evidence="10">
    <location>
        <begin position="5"/>
        <end position="467"/>
    </location>
</feature>
<evidence type="ECO:0000256" key="7">
    <source>
        <dbReference type="ARBA" id="ARBA00022917"/>
    </source>
</evidence>
<dbReference type="PRINTS" id="PR01043">
    <property type="entry name" value="TRNASYNTHGLY"/>
</dbReference>
<proteinExistence type="inferred from homology"/>
<evidence type="ECO:0000313" key="12">
    <source>
        <dbReference type="Proteomes" id="UP000288215"/>
    </source>
</evidence>
<dbReference type="Gene3D" id="3.30.930.10">
    <property type="entry name" value="Bira Bifunctional Protein, Domain 2"/>
    <property type="match status" value="1"/>
</dbReference>